<dbReference type="EMBL" id="QDEB01022485">
    <property type="protein sequence ID" value="RZC40860.1"/>
    <property type="molecule type" value="Genomic_DNA"/>
</dbReference>
<dbReference type="GO" id="GO:0006154">
    <property type="term" value="P:adenosine catabolic process"/>
    <property type="evidence" value="ECO:0007669"/>
    <property type="project" value="InterPro"/>
</dbReference>
<evidence type="ECO:0000256" key="5">
    <source>
        <dbReference type="ARBA" id="ARBA00018099"/>
    </source>
</evidence>
<protein>
    <recommendedName>
        <fullName evidence="5">Adenosine deaminase</fullName>
        <ecNumber evidence="4">3.5.4.4</ecNumber>
    </recommendedName>
</protein>
<evidence type="ECO:0000256" key="1">
    <source>
        <dbReference type="ARBA" id="ARBA00001947"/>
    </source>
</evidence>
<dbReference type="EC" id="3.5.4.4" evidence="4"/>
<comment type="subcellular location">
    <subcellularLocation>
        <location evidence="2">Secreted</location>
    </subcellularLocation>
</comment>
<evidence type="ECO:0000259" key="12">
    <source>
        <dbReference type="Pfam" id="PF08451"/>
    </source>
</evidence>
<dbReference type="STRING" id="1661398.A0A482W6P8"/>
<gene>
    <name evidence="13" type="ORF">BDFB_003278</name>
</gene>
<dbReference type="InterPro" id="IPR001365">
    <property type="entry name" value="A_deaminase_dom"/>
</dbReference>
<evidence type="ECO:0000256" key="2">
    <source>
        <dbReference type="ARBA" id="ARBA00004613"/>
    </source>
</evidence>
<comment type="cofactor">
    <cofactor evidence="1">
        <name>Zn(2+)</name>
        <dbReference type="ChEBI" id="CHEBI:29105"/>
    </cofactor>
</comment>
<dbReference type="GO" id="GO:0004000">
    <property type="term" value="F:adenosine deaminase activity"/>
    <property type="evidence" value="ECO:0007669"/>
    <property type="project" value="InterPro"/>
</dbReference>
<dbReference type="InterPro" id="IPR032466">
    <property type="entry name" value="Metal_Hydrolase"/>
</dbReference>
<feature type="domain" description="Adenosine deaminase" evidence="11">
    <location>
        <begin position="161"/>
        <end position="447"/>
    </location>
</feature>
<dbReference type="InterPro" id="IPR006330">
    <property type="entry name" value="Ado/ade_deaminase"/>
</dbReference>
<dbReference type="InterPro" id="IPR006331">
    <property type="entry name" value="ADGF"/>
</dbReference>
<comment type="catalytic activity">
    <reaction evidence="10">
        <text>adenosine + H2O + H(+) = inosine + NH4(+)</text>
        <dbReference type="Rhea" id="RHEA:24408"/>
        <dbReference type="ChEBI" id="CHEBI:15377"/>
        <dbReference type="ChEBI" id="CHEBI:15378"/>
        <dbReference type="ChEBI" id="CHEBI:16335"/>
        <dbReference type="ChEBI" id="CHEBI:17596"/>
        <dbReference type="ChEBI" id="CHEBI:28938"/>
        <dbReference type="EC" id="3.5.4.4"/>
    </reaction>
</comment>
<dbReference type="InterPro" id="IPR013659">
    <property type="entry name" value="A_deaminase_N"/>
</dbReference>
<evidence type="ECO:0000256" key="9">
    <source>
        <dbReference type="ARBA" id="ARBA00022801"/>
    </source>
</evidence>
<dbReference type="Proteomes" id="UP000292052">
    <property type="component" value="Unassembled WGS sequence"/>
</dbReference>
<name>A0A482W6P8_ASBVE</name>
<evidence type="ECO:0000313" key="14">
    <source>
        <dbReference type="Proteomes" id="UP000292052"/>
    </source>
</evidence>
<dbReference type="PANTHER" id="PTHR11409:SF39">
    <property type="entry name" value="ADENOSINE DEAMINASE 2"/>
    <property type="match status" value="1"/>
</dbReference>
<dbReference type="Gene3D" id="3.20.20.140">
    <property type="entry name" value="Metal-dependent hydrolases"/>
    <property type="match status" value="1"/>
</dbReference>
<evidence type="ECO:0000313" key="13">
    <source>
        <dbReference type="EMBL" id="RZC40860.1"/>
    </source>
</evidence>
<dbReference type="Pfam" id="PF00962">
    <property type="entry name" value="A_deaminase"/>
    <property type="match status" value="1"/>
</dbReference>
<proteinExistence type="inferred from homology"/>
<dbReference type="OrthoDB" id="7202371at2759"/>
<dbReference type="CDD" id="cd01321">
    <property type="entry name" value="ADGF"/>
    <property type="match status" value="1"/>
</dbReference>
<evidence type="ECO:0000256" key="7">
    <source>
        <dbReference type="ARBA" id="ARBA00022723"/>
    </source>
</evidence>
<evidence type="ECO:0000256" key="4">
    <source>
        <dbReference type="ARBA" id="ARBA00012784"/>
    </source>
</evidence>
<dbReference type="Pfam" id="PF08451">
    <property type="entry name" value="A_deaminase_N"/>
    <property type="match status" value="1"/>
</dbReference>
<dbReference type="FunFam" id="3.20.20.140:FF:000017">
    <property type="entry name" value="Adenosine deaminase 2"/>
    <property type="match status" value="1"/>
</dbReference>
<keyword evidence="6" id="KW-0964">Secreted</keyword>
<evidence type="ECO:0000256" key="10">
    <source>
        <dbReference type="ARBA" id="ARBA00047764"/>
    </source>
</evidence>
<keyword evidence="7" id="KW-0479">Metal-binding</keyword>
<comment type="similarity">
    <text evidence="3">Belongs to the metallo-dependent hydrolases superfamily. Adenosine and AMP deaminases family. ADGF subfamily.</text>
</comment>
<reference evidence="13 14" key="1">
    <citation type="submission" date="2017-03" db="EMBL/GenBank/DDBJ databases">
        <title>Genome of the blue death feigning beetle - Asbolus verrucosus.</title>
        <authorList>
            <person name="Rider S.D."/>
        </authorList>
    </citation>
    <scope>NUCLEOTIDE SEQUENCE [LARGE SCALE GENOMIC DNA]</scope>
    <source>
        <strain evidence="13">Butters</strain>
        <tissue evidence="13">Head and leg muscle</tissue>
    </source>
</reference>
<feature type="domain" description="Adenosine/AMP deaminase N-terminal" evidence="12">
    <location>
        <begin position="2"/>
        <end position="67"/>
    </location>
</feature>
<keyword evidence="9" id="KW-0378">Hydrolase</keyword>
<dbReference type="PANTHER" id="PTHR11409">
    <property type="entry name" value="ADENOSINE DEAMINASE"/>
    <property type="match status" value="1"/>
</dbReference>
<evidence type="ECO:0000256" key="3">
    <source>
        <dbReference type="ARBA" id="ARBA00006083"/>
    </source>
</evidence>
<sequence length="483" mass="55646">MLSSDSSQMIGSSIVLSDKEQQVNDLLMNYKLKEYDEGFNNPGNFLPAVNFFKSKSKIEQSEVFNFIRKLPKGASLHSHDTASVSSEFLYNLTYSDNLYGCVTNERLQFHFFSESMVDNVCKWKLVEQLRQENSSFDDFLKTQLTIIVDDPVKVYPSINDVWSRFMQTFSTLSGLLTYRPVFQSYFYQALKELYEDNVMYLEFRGTLPDVYELNGTIYKAEEVVKLYIDTLQDFKRDYPNFHGARLIYAPSRNVDNETVDNYVVAATKLKELYPDFIAGFDLVGQEDLGKPLIQFIPQLLELAKTNIKFFFHAAETDWIGTSTDMNLFDAVLLNTTRIGHGFGITKHPQILQEVKSRSIAIEISPISNQVLKLVDDLRNHPGAFLIASGYPVVITCDDPSFWGAKALSYDWYMAFMGLSSRESDLKLLKQLAMNSLIYSAMDEEEKSDTFIEWEKQWNQFLEDILKKDVFMKYFGCCSVNNIK</sequence>
<comment type="caution">
    <text evidence="13">The sequence shown here is derived from an EMBL/GenBank/DDBJ whole genome shotgun (WGS) entry which is preliminary data.</text>
</comment>
<dbReference type="NCBIfam" id="TIGR01431">
    <property type="entry name" value="adm_rel"/>
    <property type="match status" value="1"/>
</dbReference>
<evidence type="ECO:0000259" key="11">
    <source>
        <dbReference type="Pfam" id="PF00962"/>
    </source>
</evidence>
<keyword evidence="8" id="KW-0732">Signal</keyword>
<keyword evidence="14" id="KW-1185">Reference proteome</keyword>
<evidence type="ECO:0000256" key="6">
    <source>
        <dbReference type="ARBA" id="ARBA00022525"/>
    </source>
</evidence>
<dbReference type="GO" id="GO:0046103">
    <property type="term" value="P:inosine biosynthetic process"/>
    <property type="evidence" value="ECO:0007669"/>
    <property type="project" value="TreeGrafter"/>
</dbReference>
<dbReference type="SUPFAM" id="SSF51556">
    <property type="entry name" value="Metallo-dependent hydrolases"/>
    <property type="match status" value="1"/>
</dbReference>
<dbReference type="AlphaFoldDB" id="A0A482W6P8"/>
<organism evidence="13 14">
    <name type="scientific">Asbolus verrucosus</name>
    <name type="common">Desert ironclad beetle</name>
    <dbReference type="NCBI Taxonomy" id="1661398"/>
    <lineage>
        <taxon>Eukaryota</taxon>
        <taxon>Metazoa</taxon>
        <taxon>Ecdysozoa</taxon>
        <taxon>Arthropoda</taxon>
        <taxon>Hexapoda</taxon>
        <taxon>Insecta</taxon>
        <taxon>Pterygota</taxon>
        <taxon>Neoptera</taxon>
        <taxon>Endopterygota</taxon>
        <taxon>Coleoptera</taxon>
        <taxon>Polyphaga</taxon>
        <taxon>Cucujiformia</taxon>
        <taxon>Tenebrionidae</taxon>
        <taxon>Pimeliinae</taxon>
        <taxon>Asbolus</taxon>
    </lineage>
</organism>
<dbReference type="GO" id="GO:0005615">
    <property type="term" value="C:extracellular space"/>
    <property type="evidence" value="ECO:0007669"/>
    <property type="project" value="InterPro"/>
</dbReference>
<evidence type="ECO:0000256" key="8">
    <source>
        <dbReference type="ARBA" id="ARBA00022729"/>
    </source>
</evidence>
<dbReference type="GO" id="GO:0046872">
    <property type="term" value="F:metal ion binding"/>
    <property type="evidence" value="ECO:0007669"/>
    <property type="project" value="UniProtKB-KW"/>
</dbReference>
<accession>A0A482W6P8</accession>